<dbReference type="PANTHER" id="PTHR15505:SF4">
    <property type="entry name" value="RIIA DOMAIN-CONTAINING PROTEIN 1"/>
    <property type="match status" value="1"/>
</dbReference>
<dbReference type="EMBL" id="JAODUO010000197">
    <property type="protein sequence ID" value="KAK2186515.1"/>
    <property type="molecule type" value="Genomic_DNA"/>
</dbReference>
<dbReference type="Proteomes" id="UP001209878">
    <property type="component" value="Unassembled WGS sequence"/>
</dbReference>
<reference evidence="2" key="1">
    <citation type="journal article" date="2023" name="Mol. Biol. Evol.">
        <title>Third-Generation Sequencing Reveals the Adaptive Role of the Epigenome in Three Deep-Sea Polychaetes.</title>
        <authorList>
            <person name="Perez M."/>
            <person name="Aroh O."/>
            <person name="Sun Y."/>
            <person name="Lan Y."/>
            <person name="Juniper S.K."/>
            <person name="Young C.R."/>
            <person name="Angers B."/>
            <person name="Qian P.Y."/>
        </authorList>
    </citation>
    <scope>NUCLEOTIDE SEQUENCE</scope>
    <source>
        <strain evidence="2">R07B-5</strain>
    </source>
</reference>
<feature type="region of interest" description="Disordered" evidence="1">
    <location>
        <begin position="1"/>
        <end position="23"/>
    </location>
</feature>
<evidence type="ECO:0000313" key="2">
    <source>
        <dbReference type="EMBL" id="KAK2186515.1"/>
    </source>
</evidence>
<dbReference type="InterPro" id="IPR059162">
    <property type="entry name" value="RIIAD1"/>
</dbReference>
<dbReference type="AlphaFoldDB" id="A0AAD9UEN6"/>
<protein>
    <recommendedName>
        <fullName evidence="4">RIIa domain-containing protein 1</fullName>
    </recommendedName>
</protein>
<dbReference type="PANTHER" id="PTHR15505">
    <property type="entry name" value="RIIA DOMAIN-CONTAINING PROTEIN 1"/>
    <property type="match status" value="1"/>
</dbReference>
<organism evidence="2 3">
    <name type="scientific">Ridgeia piscesae</name>
    <name type="common">Tubeworm</name>
    <dbReference type="NCBI Taxonomy" id="27915"/>
    <lineage>
        <taxon>Eukaryota</taxon>
        <taxon>Metazoa</taxon>
        <taxon>Spiralia</taxon>
        <taxon>Lophotrochozoa</taxon>
        <taxon>Annelida</taxon>
        <taxon>Polychaeta</taxon>
        <taxon>Sedentaria</taxon>
        <taxon>Canalipalpata</taxon>
        <taxon>Sabellida</taxon>
        <taxon>Siboglinidae</taxon>
        <taxon>Ridgeia</taxon>
    </lineage>
</organism>
<keyword evidence="3" id="KW-1185">Reference proteome</keyword>
<proteinExistence type="predicted"/>
<dbReference type="SUPFAM" id="SSF47391">
    <property type="entry name" value="Dimerization-anchoring domain of cAMP-dependent PK regulatory subunit"/>
    <property type="match status" value="1"/>
</dbReference>
<sequence>MAAPEHTDFSKQPPPQGMEPYDVAFSDDLGALSGEQQEKLNNFKIETRLQNEKYLRNHPEVECMLSGFLGEVLKKRPDSVRNFAAEHFTNPDLPEDVKKQLEEKNVKMRQNRVLQKF</sequence>
<dbReference type="CDD" id="cd22971">
    <property type="entry name" value="DD_RIIAD1"/>
    <property type="match status" value="1"/>
</dbReference>
<name>A0AAD9UEN6_RIDPI</name>
<accession>A0AAD9UEN6</accession>
<gene>
    <name evidence="2" type="ORF">NP493_197g01045</name>
</gene>
<comment type="caution">
    <text evidence="2">The sequence shown here is derived from an EMBL/GenBank/DDBJ whole genome shotgun (WGS) entry which is preliminary data.</text>
</comment>
<evidence type="ECO:0000256" key="1">
    <source>
        <dbReference type="SAM" id="MobiDB-lite"/>
    </source>
</evidence>
<evidence type="ECO:0008006" key="4">
    <source>
        <dbReference type="Google" id="ProtNLM"/>
    </source>
</evidence>
<evidence type="ECO:0000313" key="3">
    <source>
        <dbReference type="Proteomes" id="UP001209878"/>
    </source>
</evidence>